<evidence type="ECO:0000313" key="2">
    <source>
        <dbReference type="EMBL" id="GAA0558808.1"/>
    </source>
</evidence>
<keyword evidence="1" id="KW-1133">Transmembrane helix</keyword>
<dbReference type="Proteomes" id="UP001501169">
    <property type="component" value="Unassembled WGS sequence"/>
</dbReference>
<feature type="transmembrane region" description="Helical" evidence="1">
    <location>
        <begin position="93"/>
        <end position="112"/>
    </location>
</feature>
<evidence type="ECO:0000313" key="3">
    <source>
        <dbReference type="Proteomes" id="UP001501169"/>
    </source>
</evidence>
<dbReference type="EMBL" id="BAAAEO010000004">
    <property type="protein sequence ID" value="GAA0558808.1"/>
    <property type="molecule type" value="Genomic_DNA"/>
</dbReference>
<gene>
    <name evidence="2" type="ORF">GCM10009098_28480</name>
</gene>
<name>A0ABN1E451_9GAMM</name>
<comment type="caution">
    <text evidence="2">The sequence shown here is derived from an EMBL/GenBank/DDBJ whole genome shotgun (WGS) entry which is preliminary data.</text>
</comment>
<keyword evidence="3" id="KW-1185">Reference proteome</keyword>
<feature type="transmembrane region" description="Helical" evidence="1">
    <location>
        <begin position="12"/>
        <end position="45"/>
    </location>
</feature>
<accession>A0ABN1E451</accession>
<keyword evidence="1" id="KW-0812">Transmembrane</keyword>
<feature type="transmembrane region" description="Helical" evidence="1">
    <location>
        <begin position="66"/>
        <end position="87"/>
    </location>
</feature>
<evidence type="ECO:0000256" key="1">
    <source>
        <dbReference type="SAM" id="Phobius"/>
    </source>
</evidence>
<protein>
    <submittedName>
        <fullName evidence="2">Uncharacterized protein</fullName>
    </submittedName>
</protein>
<sequence>MWPEKVYEVLPYAYVTAGIGVMVSVESVLAFAAGALMAGAGAVVWVLRSDNRRSDIKNAREKYGGVLPFWLYELLPFSYFMLAVMLFTGSDNVYFYPFAMILLVIGVQLWLLRSSYRKHQRPVPVKVKPLRSRA</sequence>
<reference evidence="2 3" key="1">
    <citation type="journal article" date="2019" name="Int. J. Syst. Evol. Microbiol.">
        <title>The Global Catalogue of Microorganisms (GCM) 10K type strain sequencing project: providing services to taxonomists for standard genome sequencing and annotation.</title>
        <authorList>
            <consortium name="The Broad Institute Genomics Platform"/>
            <consortium name="The Broad Institute Genome Sequencing Center for Infectious Disease"/>
            <person name="Wu L."/>
            <person name="Ma J."/>
        </authorList>
    </citation>
    <scope>NUCLEOTIDE SEQUENCE [LARGE SCALE GENOMIC DNA]</scope>
    <source>
        <strain evidence="2 3">JCM 14331</strain>
    </source>
</reference>
<proteinExistence type="predicted"/>
<organism evidence="2 3">
    <name type="scientific">Rheinheimera aquimaris</name>
    <dbReference type="NCBI Taxonomy" id="412437"/>
    <lineage>
        <taxon>Bacteria</taxon>
        <taxon>Pseudomonadati</taxon>
        <taxon>Pseudomonadota</taxon>
        <taxon>Gammaproteobacteria</taxon>
        <taxon>Chromatiales</taxon>
        <taxon>Chromatiaceae</taxon>
        <taxon>Rheinheimera</taxon>
    </lineage>
</organism>
<dbReference type="RefSeq" id="WP_134057511.1">
    <property type="nucleotide sequence ID" value="NZ_BAAAEO010000004.1"/>
</dbReference>
<keyword evidence="1" id="KW-0472">Membrane</keyword>